<keyword evidence="2" id="KW-1185">Reference proteome</keyword>
<evidence type="ECO:0000313" key="2">
    <source>
        <dbReference type="Proteomes" id="UP000499080"/>
    </source>
</evidence>
<sequence>MNTFGGASIPPACHVGSEVLSAILPPVIKEGNQLRKIRCFLKENFKLKRKQMSCCLTGETKFCIASIASPSNLGTPVYGIRKEFILLKVFTICE</sequence>
<protein>
    <submittedName>
        <fullName evidence="1">Uncharacterized protein</fullName>
    </submittedName>
</protein>
<dbReference type="Proteomes" id="UP000499080">
    <property type="component" value="Unassembled WGS sequence"/>
</dbReference>
<dbReference type="EMBL" id="BGPR01010915">
    <property type="protein sequence ID" value="GBN48702.1"/>
    <property type="molecule type" value="Genomic_DNA"/>
</dbReference>
<evidence type="ECO:0000313" key="1">
    <source>
        <dbReference type="EMBL" id="GBN48702.1"/>
    </source>
</evidence>
<name>A0A4Y2PC78_ARAVE</name>
<dbReference type="AlphaFoldDB" id="A0A4Y2PC78"/>
<comment type="caution">
    <text evidence="1">The sequence shown here is derived from an EMBL/GenBank/DDBJ whole genome shotgun (WGS) entry which is preliminary data.</text>
</comment>
<gene>
    <name evidence="1" type="ORF">AVEN_165081_1</name>
</gene>
<reference evidence="1 2" key="1">
    <citation type="journal article" date="2019" name="Sci. Rep.">
        <title>Orb-weaving spider Araneus ventricosus genome elucidates the spidroin gene catalogue.</title>
        <authorList>
            <person name="Kono N."/>
            <person name="Nakamura H."/>
            <person name="Ohtoshi R."/>
            <person name="Moran D.A.P."/>
            <person name="Shinohara A."/>
            <person name="Yoshida Y."/>
            <person name="Fujiwara M."/>
            <person name="Mori M."/>
            <person name="Tomita M."/>
            <person name="Arakawa K."/>
        </authorList>
    </citation>
    <scope>NUCLEOTIDE SEQUENCE [LARGE SCALE GENOMIC DNA]</scope>
</reference>
<accession>A0A4Y2PC78</accession>
<proteinExistence type="predicted"/>
<organism evidence="1 2">
    <name type="scientific">Araneus ventricosus</name>
    <name type="common">Orbweaver spider</name>
    <name type="synonym">Epeira ventricosa</name>
    <dbReference type="NCBI Taxonomy" id="182803"/>
    <lineage>
        <taxon>Eukaryota</taxon>
        <taxon>Metazoa</taxon>
        <taxon>Ecdysozoa</taxon>
        <taxon>Arthropoda</taxon>
        <taxon>Chelicerata</taxon>
        <taxon>Arachnida</taxon>
        <taxon>Araneae</taxon>
        <taxon>Araneomorphae</taxon>
        <taxon>Entelegynae</taxon>
        <taxon>Araneoidea</taxon>
        <taxon>Araneidae</taxon>
        <taxon>Araneus</taxon>
    </lineage>
</organism>